<reference evidence="3 4" key="1">
    <citation type="submission" date="2019-02" db="EMBL/GenBank/DDBJ databases">
        <title>Deep-cultivation of Planctomycetes and their phenomic and genomic characterization uncovers novel biology.</title>
        <authorList>
            <person name="Wiegand S."/>
            <person name="Jogler M."/>
            <person name="Boedeker C."/>
            <person name="Pinto D."/>
            <person name="Vollmers J."/>
            <person name="Rivas-Marin E."/>
            <person name="Kohn T."/>
            <person name="Peeters S.H."/>
            <person name="Heuer A."/>
            <person name="Rast P."/>
            <person name="Oberbeckmann S."/>
            <person name="Bunk B."/>
            <person name="Jeske O."/>
            <person name="Meyerdierks A."/>
            <person name="Storesund J.E."/>
            <person name="Kallscheuer N."/>
            <person name="Luecker S."/>
            <person name="Lage O.M."/>
            <person name="Pohl T."/>
            <person name="Merkel B.J."/>
            <person name="Hornburger P."/>
            <person name="Mueller R.-W."/>
            <person name="Bruemmer F."/>
            <person name="Labrenz M."/>
            <person name="Spormann A.M."/>
            <person name="Op den Camp H."/>
            <person name="Overmann J."/>
            <person name="Amann R."/>
            <person name="Jetten M.S.M."/>
            <person name="Mascher T."/>
            <person name="Medema M.H."/>
            <person name="Devos D.P."/>
            <person name="Kaster A.-K."/>
            <person name="Ovreas L."/>
            <person name="Rohde M."/>
            <person name="Galperin M.Y."/>
            <person name="Jogler C."/>
        </authorList>
    </citation>
    <scope>NUCLEOTIDE SEQUENCE [LARGE SCALE GENOMIC DNA]</scope>
    <source>
        <strain evidence="3 4">V22</strain>
    </source>
</reference>
<gene>
    <name evidence="3" type="ORF">V22_41770</name>
</gene>
<keyword evidence="1" id="KW-0472">Membrane</keyword>
<dbReference type="AlphaFoldDB" id="A0A517TEW2"/>
<dbReference type="Pfam" id="PF07596">
    <property type="entry name" value="SBP_bac_10"/>
    <property type="match status" value="1"/>
</dbReference>
<evidence type="ECO:0000313" key="3">
    <source>
        <dbReference type="EMBL" id="QDT66905.1"/>
    </source>
</evidence>
<evidence type="ECO:0000256" key="1">
    <source>
        <dbReference type="SAM" id="Phobius"/>
    </source>
</evidence>
<dbReference type="InterPro" id="IPR011453">
    <property type="entry name" value="DUF1559"/>
</dbReference>
<sequence length="342" mass="37877">MDESPSLSTHKERQQVGRLLLWILGIGFFLLLSACVFPFLIQGLFYLVIGWIPFFARTSQAMEWSGEGITLGVTSLVFFVGGLHWLLVSFVPQWQLKRTLALAGLFLLSAISGIGVTGAVHQVGWMLTSSELMVQFLNHRAASRSQSKNNLKQFGLAAHHFHDEHSKFPVGGQFNEYGHGQHSFFSLVQDYAEMRGTVNLDVPWDHPLNAEAIRTDYPATMSTYPGMPTHDSEGRGLSFYATNLHVSGPNHALSISDIPDGTSNTLLIGEVTENLRPWAHPHSFRDPLLGINKHPEGFGGPWVGGAQFTLADGSVRFIVEHIDPEVWKNLTMPNDGNKVGEY</sequence>
<dbReference type="OrthoDB" id="285651at2"/>
<name>A0A517TEW2_9PLAN</name>
<dbReference type="NCBIfam" id="TIGR04294">
    <property type="entry name" value="pre_pil_HX9DG"/>
    <property type="match status" value="1"/>
</dbReference>
<dbReference type="PANTHER" id="PTHR30093:SF2">
    <property type="entry name" value="TYPE II SECRETION SYSTEM PROTEIN H"/>
    <property type="match status" value="1"/>
</dbReference>
<feature type="transmembrane region" description="Helical" evidence="1">
    <location>
        <begin position="20"/>
        <end position="49"/>
    </location>
</feature>
<keyword evidence="4" id="KW-1185">Reference proteome</keyword>
<feature type="transmembrane region" description="Helical" evidence="1">
    <location>
        <begin position="69"/>
        <end position="88"/>
    </location>
</feature>
<organism evidence="3 4">
    <name type="scientific">Calycomorphotria hydatis</name>
    <dbReference type="NCBI Taxonomy" id="2528027"/>
    <lineage>
        <taxon>Bacteria</taxon>
        <taxon>Pseudomonadati</taxon>
        <taxon>Planctomycetota</taxon>
        <taxon>Planctomycetia</taxon>
        <taxon>Planctomycetales</taxon>
        <taxon>Planctomycetaceae</taxon>
        <taxon>Calycomorphotria</taxon>
    </lineage>
</organism>
<dbReference type="PANTHER" id="PTHR30093">
    <property type="entry name" value="GENERAL SECRETION PATHWAY PROTEIN G"/>
    <property type="match status" value="1"/>
</dbReference>
<proteinExistence type="predicted"/>
<keyword evidence="1" id="KW-0812">Transmembrane</keyword>
<dbReference type="EMBL" id="CP036316">
    <property type="protein sequence ID" value="QDT66905.1"/>
    <property type="molecule type" value="Genomic_DNA"/>
</dbReference>
<feature type="domain" description="DUF1559" evidence="2">
    <location>
        <begin position="141"/>
        <end position="273"/>
    </location>
</feature>
<dbReference type="InterPro" id="IPR027558">
    <property type="entry name" value="Pre_pil_HX9DG_C"/>
</dbReference>
<dbReference type="Proteomes" id="UP000319976">
    <property type="component" value="Chromosome"/>
</dbReference>
<protein>
    <recommendedName>
        <fullName evidence="2">DUF1559 domain-containing protein</fullName>
    </recommendedName>
</protein>
<dbReference type="RefSeq" id="WP_145266419.1">
    <property type="nucleotide sequence ID" value="NZ_CP036316.1"/>
</dbReference>
<evidence type="ECO:0000313" key="4">
    <source>
        <dbReference type="Proteomes" id="UP000319976"/>
    </source>
</evidence>
<accession>A0A517TEW2</accession>
<evidence type="ECO:0000259" key="2">
    <source>
        <dbReference type="Pfam" id="PF07596"/>
    </source>
</evidence>
<keyword evidence="1" id="KW-1133">Transmembrane helix</keyword>
<dbReference type="KEGG" id="chya:V22_41770"/>
<feature type="transmembrane region" description="Helical" evidence="1">
    <location>
        <begin position="100"/>
        <end position="120"/>
    </location>
</feature>